<reference evidence="4" key="1">
    <citation type="submission" date="2019-02" db="EMBL/GenBank/DDBJ databases">
        <title>Halonotius sp. a new haloarchaeum isolated from saline soil.</title>
        <authorList>
            <person name="Duran-Viseras A."/>
            <person name="Sanchez-Porro C."/>
            <person name="Ventosa A."/>
        </authorList>
    </citation>
    <scope>NUCLEOTIDE SEQUENCE</scope>
    <source>
        <strain evidence="4">F15B</strain>
    </source>
</reference>
<dbReference type="InterPro" id="IPR052906">
    <property type="entry name" value="Type_IV_Methyl-Rstrct_Enzyme"/>
</dbReference>
<dbReference type="GO" id="GO:0003677">
    <property type="term" value="F:DNA binding"/>
    <property type="evidence" value="ECO:0007669"/>
    <property type="project" value="InterPro"/>
</dbReference>
<accession>A0A8J8PB65</accession>
<dbReference type="Pfam" id="PF13360">
    <property type="entry name" value="PQQ_2"/>
    <property type="match status" value="1"/>
</dbReference>
<protein>
    <recommendedName>
        <fullName evidence="6">Outer membrane protein assembly factor BamB, contains PQQ-like beta-propeller repeat</fullName>
    </recommendedName>
</protein>
<evidence type="ECO:0000259" key="3">
    <source>
        <dbReference type="Pfam" id="PF13360"/>
    </source>
</evidence>
<name>A0A8J8PB65_9EURY</name>
<dbReference type="SMART" id="SM00564">
    <property type="entry name" value="PQQ"/>
    <property type="match status" value="3"/>
</dbReference>
<dbReference type="InterPro" id="IPR011047">
    <property type="entry name" value="Quinoprotein_ADH-like_sf"/>
</dbReference>
<dbReference type="RefSeq" id="WP_142980442.1">
    <property type="nucleotide sequence ID" value="NZ_RKLU01000006.1"/>
</dbReference>
<dbReference type="InterPro" id="IPR002372">
    <property type="entry name" value="PQQ_rpt_dom"/>
</dbReference>
<gene>
    <name evidence="4" type="ORF">EGH24_12335</name>
</gene>
<dbReference type="GO" id="GO:0015666">
    <property type="term" value="F:restriction endodeoxyribonuclease activity"/>
    <property type="evidence" value="ECO:0007669"/>
    <property type="project" value="TreeGrafter"/>
</dbReference>
<dbReference type="PROSITE" id="PS51318">
    <property type="entry name" value="TAT"/>
    <property type="match status" value="1"/>
</dbReference>
<evidence type="ECO:0000313" key="4">
    <source>
        <dbReference type="EMBL" id="TQQ79173.1"/>
    </source>
</evidence>
<dbReference type="InterPro" id="IPR018391">
    <property type="entry name" value="PQQ_b-propeller_rpt"/>
</dbReference>
<dbReference type="GO" id="GO:0009307">
    <property type="term" value="P:DNA restriction-modification system"/>
    <property type="evidence" value="ECO:0007669"/>
    <property type="project" value="InterPro"/>
</dbReference>
<dbReference type="SUPFAM" id="SSF50998">
    <property type="entry name" value="Quinoprotein alcohol dehydrogenase-like"/>
    <property type="match status" value="1"/>
</dbReference>
<comment type="caution">
    <text evidence="4">The sequence shown here is derived from an EMBL/GenBank/DDBJ whole genome shotgun (WGS) entry which is preliminary data.</text>
</comment>
<organism evidence="4 5">
    <name type="scientific">Halonotius terrestris</name>
    <dbReference type="NCBI Taxonomy" id="2487750"/>
    <lineage>
        <taxon>Archaea</taxon>
        <taxon>Methanobacteriati</taxon>
        <taxon>Methanobacteriota</taxon>
        <taxon>Stenosarchaea group</taxon>
        <taxon>Halobacteria</taxon>
        <taxon>Halobacteriales</taxon>
        <taxon>Haloferacaceae</taxon>
        <taxon>Halonotius</taxon>
    </lineage>
</organism>
<sequence length="899" mass="99879">MNHGDEEDIPFTRRGFLTTAIALTSSAFGAGGAIAQATENKAEYKIGLPLEKQWSTDFTGFGGIGTPRVTLGTIADGVLYLKLDSTNRDSAKLVAHDIEANSGIWETTADDYVSPPIIIDGTLLVSVLSDLKAYSALEEPDSTLWEHEATMDIVSWPKRIKDKFVVPEYNAEPRDSGDNDYSYEQGRLALYDPDGTQQWAVEGEYIEYPYSYDDSIIHIEGKQYRADDEYHVSSGRVVSRDFETGDKQWESSDFDIWNIRPTRSETILTHSRNDAIRGIDSDSGTVDWTVETGIGVKDFDAGPSNVYIGVGNDLQAIDYTTGSRRWTRTELSPFDINYYGGLLFVGADGGNFYALDAATGKTVWDAAHPNGVGYLRILDGNLYTFSQNRVSVFAGKRGEAIAALENSRSTEGLGSISSVVANLLGRDRALSRAETDIENQQYESALDEVTNATLQKQSVEATAALISSGIVYGGARNTGTRIQKRRLQSWLHQSDELYPLQSGALRGLSPDNIIQQGKEAEEELDHIRWGCSLLSLVSQSDDYSGVIKKLARVNNQHEDLLALSKDLAEFEDHIPVQKWKSQFVETVDSDLNRLEELLRLGNQAVRLTESYHRVQQSNAEERLNLATLDSLIQSTQSPTSENQHPIEYIEIALQAVETFTTAHSELTQYDLSTVENNLQDSIDVRHTDYSTAEADLGNIEELLSLAMESETDRKSTDFTHSDLSSMDIQGWIHTALRTVSTDEMEEIRNTIRNLKHGVWKTEHLHAYSPYEFEVLISDLYKDLGYQTQVTTEGTDGGVDVIAESPNETLIIQVKQYTNNNIGRPTVQQTAGVRDQFGADKAIVITSSDFTGTAEEASRDFGHRMELIDGRSLKNMLSQSSLIPPGENVRVANKQPQQRQ</sequence>
<evidence type="ECO:0000313" key="5">
    <source>
        <dbReference type="Proteomes" id="UP000705823"/>
    </source>
</evidence>
<feature type="region of interest" description="Disordered" evidence="1">
    <location>
        <begin position="877"/>
        <end position="899"/>
    </location>
</feature>
<dbReference type="AlphaFoldDB" id="A0A8J8PB65"/>
<dbReference type="PANTHER" id="PTHR30015">
    <property type="entry name" value="MRR RESTRICTION SYSTEM PROTEIN"/>
    <property type="match status" value="1"/>
</dbReference>
<dbReference type="PANTHER" id="PTHR30015:SF6">
    <property type="entry name" value="SLL1429 PROTEIN"/>
    <property type="match status" value="1"/>
</dbReference>
<dbReference type="OrthoDB" id="8638at2157"/>
<dbReference type="Gene3D" id="3.40.1350.10">
    <property type="match status" value="1"/>
</dbReference>
<dbReference type="InterPro" id="IPR006311">
    <property type="entry name" value="TAT_signal"/>
</dbReference>
<feature type="domain" description="Restriction endonuclease type IV Mrr" evidence="2">
    <location>
        <begin position="765"/>
        <end position="876"/>
    </location>
</feature>
<feature type="domain" description="Pyrrolo-quinoline quinone repeat" evidence="3">
    <location>
        <begin position="313"/>
        <end position="402"/>
    </location>
</feature>
<dbReference type="Gene3D" id="2.130.10.10">
    <property type="entry name" value="YVTN repeat-like/Quinoprotein amine dehydrogenase"/>
    <property type="match status" value="1"/>
</dbReference>
<evidence type="ECO:0000259" key="2">
    <source>
        <dbReference type="Pfam" id="PF04471"/>
    </source>
</evidence>
<dbReference type="EMBL" id="RKLU01000006">
    <property type="protein sequence ID" value="TQQ79173.1"/>
    <property type="molecule type" value="Genomic_DNA"/>
</dbReference>
<dbReference type="Proteomes" id="UP000705823">
    <property type="component" value="Unassembled WGS sequence"/>
</dbReference>
<dbReference type="InterPro" id="IPR007560">
    <property type="entry name" value="Restrct_endonuc_IV_Mrr"/>
</dbReference>
<dbReference type="InterPro" id="IPR011856">
    <property type="entry name" value="tRNA_endonuc-like_dom_sf"/>
</dbReference>
<dbReference type="SUPFAM" id="SSF52980">
    <property type="entry name" value="Restriction endonuclease-like"/>
    <property type="match status" value="1"/>
</dbReference>
<dbReference type="InterPro" id="IPR015943">
    <property type="entry name" value="WD40/YVTN_repeat-like_dom_sf"/>
</dbReference>
<evidence type="ECO:0000256" key="1">
    <source>
        <dbReference type="SAM" id="MobiDB-lite"/>
    </source>
</evidence>
<dbReference type="Pfam" id="PF04471">
    <property type="entry name" value="Mrr_cat"/>
    <property type="match status" value="1"/>
</dbReference>
<dbReference type="InterPro" id="IPR011335">
    <property type="entry name" value="Restrct_endonuc-II-like"/>
</dbReference>
<evidence type="ECO:0008006" key="6">
    <source>
        <dbReference type="Google" id="ProtNLM"/>
    </source>
</evidence>
<keyword evidence="5" id="KW-1185">Reference proteome</keyword>
<proteinExistence type="predicted"/>